<dbReference type="Proteomes" id="UP000647235">
    <property type="component" value="Unassembled WGS sequence"/>
</dbReference>
<accession>A0ABR7EYB2</accession>
<dbReference type="InterPro" id="IPR043740">
    <property type="entry name" value="DUF5685"/>
</dbReference>
<evidence type="ECO:0000313" key="1">
    <source>
        <dbReference type="EMBL" id="MBC5665734.1"/>
    </source>
</evidence>
<protein>
    <submittedName>
        <fullName evidence="1">Uncharacterized protein</fullName>
    </submittedName>
</protein>
<comment type="caution">
    <text evidence="1">The sequence shown here is derived from an EMBL/GenBank/DDBJ whole genome shotgun (WGS) entry which is preliminary data.</text>
</comment>
<dbReference type="EMBL" id="JACOOY010000014">
    <property type="protein sequence ID" value="MBC5665734.1"/>
    <property type="molecule type" value="Genomic_DNA"/>
</dbReference>
<name>A0ABR7EYB2_9FIRM</name>
<organism evidence="1 2">
    <name type="scientific">Dorea hominis</name>
    <dbReference type="NCBI Taxonomy" id="2763040"/>
    <lineage>
        <taxon>Bacteria</taxon>
        <taxon>Bacillati</taxon>
        <taxon>Bacillota</taxon>
        <taxon>Clostridia</taxon>
        <taxon>Lachnospirales</taxon>
        <taxon>Lachnospiraceae</taxon>
        <taxon>Dorea</taxon>
    </lineage>
</organism>
<dbReference type="Pfam" id="PF18937">
    <property type="entry name" value="DUF5685"/>
    <property type="match status" value="1"/>
</dbReference>
<sequence length="285" mass="33938">MFGYVTAYEPELKVKEFHKYKGYYCGLCQQLKRDYGHLGQLTLTYDMTFLIIILTSLYEKEPDVTRGRCKVHPFKKQLFLNNEFTEYAADMNLILAYYHLVDDWEDEHKASALIGSKALKRRVQKAIQKYPRQCRVIREELQNLSIYEKNGSTMIDEPAGCFGRLMAEIFIYREDHWAEKLRCMGFYLGKYIYIMDAYDDLDNDLKEGSYNPLKNICREPDYEERCRNMLCMMLGEASAAFEQLPLLVDIDILRNILYDGVWKRYRKLQKQKEKKTTEDQQDRKE</sequence>
<keyword evidence="2" id="KW-1185">Reference proteome</keyword>
<gene>
    <name evidence="1" type="ORF">H8S07_10745</name>
</gene>
<evidence type="ECO:0000313" key="2">
    <source>
        <dbReference type="Proteomes" id="UP000647235"/>
    </source>
</evidence>
<reference evidence="1 2" key="1">
    <citation type="submission" date="2020-08" db="EMBL/GenBank/DDBJ databases">
        <title>Genome public.</title>
        <authorList>
            <person name="Liu C."/>
            <person name="Sun Q."/>
        </authorList>
    </citation>
    <scope>NUCLEOTIDE SEQUENCE [LARGE SCALE GENOMIC DNA]</scope>
    <source>
        <strain evidence="1 2">NSJ-36</strain>
    </source>
</reference>
<proteinExistence type="predicted"/>
<dbReference type="RefSeq" id="WP_118287938.1">
    <property type="nucleotide sequence ID" value="NZ_JACOOY010000014.1"/>
</dbReference>